<reference evidence="1" key="1">
    <citation type="journal article" date="2012" name="Science">
        <title>Fermentation, hydrogen, and sulfur metabolism in multiple uncultivated bacterial phyla.</title>
        <authorList>
            <person name="Wrighton K.C."/>
            <person name="Thomas B.C."/>
            <person name="Sharon I."/>
            <person name="Miller C.S."/>
            <person name="Castelle C.J."/>
            <person name="VerBerkmoes N.C."/>
            <person name="Wilkins M.J."/>
            <person name="Hettich R.L."/>
            <person name="Lipton M.S."/>
            <person name="Williams K.H."/>
            <person name="Long P.E."/>
            <person name="Banfield J.F."/>
        </authorList>
    </citation>
    <scope>NUCLEOTIDE SEQUENCE [LARGE SCALE GENOMIC DNA]</scope>
</reference>
<dbReference type="EMBL" id="AMFJ01034201">
    <property type="protein sequence ID" value="EKD29952.1"/>
    <property type="molecule type" value="Genomic_DNA"/>
</dbReference>
<dbReference type="AlphaFoldDB" id="K1XXK6"/>
<gene>
    <name evidence="1" type="ORF">ACD_78C00201G0007</name>
</gene>
<protein>
    <submittedName>
        <fullName evidence="1">Uncharacterized protein</fullName>
    </submittedName>
</protein>
<organism evidence="1">
    <name type="scientific">uncultured bacterium</name>
    <name type="common">gcode 4</name>
    <dbReference type="NCBI Taxonomy" id="1234023"/>
    <lineage>
        <taxon>Bacteria</taxon>
        <taxon>environmental samples</taxon>
    </lineage>
</organism>
<name>K1XXK6_9BACT</name>
<comment type="caution">
    <text evidence="1">The sequence shown here is derived from an EMBL/GenBank/DDBJ whole genome shotgun (WGS) entry which is preliminary data.</text>
</comment>
<evidence type="ECO:0000313" key="1">
    <source>
        <dbReference type="EMBL" id="EKD29952.1"/>
    </source>
</evidence>
<sequence length="117" mass="13256">MFQLNVSDLLASYPGDSRELAFEGEVIPGYYPDITFTSPLDFTVKLIALDDGVEVVFESLQTEVQYEGNTHTISLSNVPRTFKELYDPIAPDDIKFIEKGNIDMKEILYEEILMAIL</sequence>
<accession>K1XXK6</accession>
<proteinExistence type="predicted"/>